<keyword evidence="8" id="KW-0812">Transmembrane</keyword>
<keyword evidence="4" id="KW-0732">Signal</keyword>
<dbReference type="Pfam" id="PF00328">
    <property type="entry name" value="His_Phos_2"/>
    <property type="match status" value="1"/>
</dbReference>
<dbReference type="CDD" id="cd07061">
    <property type="entry name" value="HP_HAP_like"/>
    <property type="match status" value="1"/>
</dbReference>
<keyword evidence="10" id="KW-1185">Reference proteome</keyword>
<comment type="catalytic activity">
    <reaction evidence="1">
        <text>a phosphate monoester + H2O = an alcohol + phosphate</text>
        <dbReference type="Rhea" id="RHEA:15017"/>
        <dbReference type="ChEBI" id="CHEBI:15377"/>
        <dbReference type="ChEBI" id="CHEBI:30879"/>
        <dbReference type="ChEBI" id="CHEBI:43474"/>
        <dbReference type="ChEBI" id="CHEBI:67140"/>
        <dbReference type="EC" id="3.1.3.2"/>
    </reaction>
</comment>
<evidence type="ECO:0000256" key="4">
    <source>
        <dbReference type="ARBA" id="ARBA00022729"/>
    </source>
</evidence>
<dbReference type="InterPro" id="IPR029033">
    <property type="entry name" value="His_PPase_superfam"/>
</dbReference>
<dbReference type="Gene3D" id="3.40.50.1240">
    <property type="entry name" value="Phosphoglycerate mutase-like"/>
    <property type="match status" value="1"/>
</dbReference>
<dbReference type="Proteomes" id="UP001152799">
    <property type="component" value="Chromosome 8"/>
</dbReference>
<organism evidence="9 10">
    <name type="scientific">Ceutorhynchus assimilis</name>
    <name type="common">cabbage seed weevil</name>
    <dbReference type="NCBI Taxonomy" id="467358"/>
    <lineage>
        <taxon>Eukaryota</taxon>
        <taxon>Metazoa</taxon>
        <taxon>Ecdysozoa</taxon>
        <taxon>Arthropoda</taxon>
        <taxon>Hexapoda</taxon>
        <taxon>Insecta</taxon>
        <taxon>Pterygota</taxon>
        <taxon>Neoptera</taxon>
        <taxon>Endopterygota</taxon>
        <taxon>Coleoptera</taxon>
        <taxon>Polyphaga</taxon>
        <taxon>Cucujiformia</taxon>
        <taxon>Curculionidae</taxon>
        <taxon>Ceutorhynchinae</taxon>
        <taxon>Ceutorhynchus</taxon>
    </lineage>
</organism>
<evidence type="ECO:0000256" key="6">
    <source>
        <dbReference type="ARBA" id="ARBA00023157"/>
    </source>
</evidence>
<keyword evidence="8" id="KW-1133">Transmembrane helix</keyword>
<accession>A0A9N9MXF4</accession>
<dbReference type="SUPFAM" id="SSF53254">
    <property type="entry name" value="Phosphoglycerate mutase-like"/>
    <property type="match status" value="1"/>
</dbReference>
<comment type="similarity">
    <text evidence="2">Belongs to the histidine acid phosphatase family.</text>
</comment>
<keyword evidence="8" id="KW-0472">Membrane</keyword>
<dbReference type="PANTHER" id="PTHR11567:SF211">
    <property type="entry name" value="PROSTATIC ACID PHOSPHATASE"/>
    <property type="match status" value="1"/>
</dbReference>
<evidence type="ECO:0000256" key="7">
    <source>
        <dbReference type="ARBA" id="ARBA00023180"/>
    </source>
</evidence>
<keyword evidence="5" id="KW-0378">Hydrolase</keyword>
<keyword evidence="7" id="KW-0325">Glycoprotein</keyword>
<evidence type="ECO:0000313" key="10">
    <source>
        <dbReference type="Proteomes" id="UP001152799"/>
    </source>
</evidence>
<reference evidence="9" key="1">
    <citation type="submission" date="2022-01" db="EMBL/GenBank/DDBJ databases">
        <authorList>
            <person name="King R."/>
        </authorList>
    </citation>
    <scope>NUCLEOTIDE SEQUENCE</scope>
</reference>
<dbReference type="PROSITE" id="PS00616">
    <property type="entry name" value="HIS_ACID_PHOSPHAT_1"/>
    <property type="match status" value="1"/>
</dbReference>
<dbReference type="OrthoDB" id="10257284at2759"/>
<evidence type="ECO:0000256" key="1">
    <source>
        <dbReference type="ARBA" id="ARBA00000032"/>
    </source>
</evidence>
<dbReference type="AlphaFoldDB" id="A0A9N9MXF4"/>
<gene>
    <name evidence="9" type="ORF">CEUTPL_LOCUS13033</name>
</gene>
<evidence type="ECO:0000256" key="2">
    <source>
        <dbReference type="ARBA" id="ARBA00005375"/>
    </source>
</evidence>
<name>A0A9N9MXF4_9CUCU</name>
<evidence type="ECO:0000313" key="9">
    <source>
        <dbReference type="EMBL" id="CAG9772627.1"/>
    </source>
</evidence>
<feature type="transmembrane region" description="Helical" evidence="8">
    <location>
        <begin position="7"/>
        <end position="28"/>
    </location>
</feature>
<proteinExistence type="inferred from homology"/>
<evidence type="ECO:0000256" key="8">
    <source>
        <dbReference type="SAM" id="Phobius"/>
    </source>
</evidence>
<evidence type="ECO:0000256" key="3">
    <source>
        <dbReference type="ARBA" id="ARBA00012646"/>
    </source>
</evidence>
<keyword evidence="6" id="KW-1015">Disulfide bond</keyword>
<protein>
    <recommendedName>
        <fullName evidence="3">acid phosphatase</fullName>
        <ecNumber evidence="3">3.1.3.2</ecNumber>
    </recommendedName>
</protein>
<dbReference type="EC" id="3.1.3.2" evidence="3"/>
<dbReference type="InterPro" id="IPR050645">
    <property type="entry name" value="Histidine_acid_phosphatase"/>
</dbReference>
<evidence type="ECO:0000256" key="5">
    <source>
        <dbReference type="ARBA" id="ARBA00022801"/>
    </source>
</evidence>
<dbReference type="GO" id="GO:0003993">
    <property type="term" value="F:acid phosphatase activity"/>
    <property type="evidence" value="ECO:0007669"/>
    <property type="project" value="UniProtKB-EC"/>
</dbReference>
<sequence>MNKKEMCLIGYFIIFFVFCWSVYFAVFFTSSPTQNSTTLELVHVIMRHGDRNPDKVSIGLLSPYLDEKYYAEGYGQLHKAGIIRAHQVGSYLRSRYNNFLGPTWNIKHLEARTSDYNRTKMSLQLALAGLYPPVGSQMWSSIYWQPIPYNYVPKFEDKELLPYNTCPRFNELLNDIYEEPNNKKYLERYNETFSILENKTLRKMDPESAFYLYIGFQIQEQLGYPLEEWTKAVYPEPLHAEMIDFYHLITNTTEIRRIIAGYFLKKLLTDTKAKINGTIEPPERKMFFYSAHEVNIAAMLLTLNEAIFELPPYSAFIIFEVHKIEGVYGIKMFYQNYKQADPVLLKIKGCDYFCPFDELYRVVEKYLPEGDEECFGGARVS</sequence>
<dbReference type="EMBL" id="OU892284">
    <property type="protein sequence ID" value="CAG9772627.1"/>
    <property type="molecule type" value="Genomic_DNA"/>
</dbReference>
<dbReference type="PANTHER" id="PTHR11567">
    <property type="entry name" value="ACID PHOSPHATASE-RELATED"/>
    <property type="match status" value="1"/>
</dbReference>
<dbReference type="InterPro" id="IPR033379">
    <property type="entry name" value="Acid_Pase_AS"/>
</dbReference>
<dbReference type="InterPro" id="IPR000560">
    <property type="entry name" value="His_Pase_clade-2"/>
</dbReference>